<sequence length="166" mass="18347">MGHIFLTGMMGCGKSAVGKSLARKLCLPFIDLDSRIEREQGKTINDIFAKGGEPLFRKIESAVLIHAAHTEPDSVISCGGGIVLADENIRVMRESGTVVWIYRDVDQIMKTVDTQKRPLLRGGAEHIRGIFEARKKRYEDSCHIRIDNRDTIDGAANRIISALKAG</sequence>
<reference evidence="12 13" key="1">
    <citation type="submission" date="2016-02" db="EMBL/GenBank/DDBJ databases">
        <authorList>
            <person name="Wen L."/>
            <person name="He K."/>
            <person name="Yang H."/>
        </authorList>
    </citation>
    <scope>NUCLEOTIDE SEQUENCE [LARGE SCALE GENOMIC DNA]</scope>
    <source>
        <strain evidence="12 13">DSM 22607</strain>
    </source>
</reference>
<dbReference type="HAMAP" id="MF_00109">
    <property type="entry name" value="Shikimate_kinase"/>
    <property type="match status" value="1"/>
</dbReference>
<comment type="subcellular location">
    <subcellularLocation>
        <location evidence="11">Cytoplasm</location>
    </subcellularLocation>
</comment>
<feature type="binding site" evidence="11">
    <location>
        <position position="57"/>
    </location>
    <ligand>
        <name>substrate</name>
    </ligand>
</feature>
<dbReference type="AlphaFoldDB" id="A0A136Q2K9"/>
<evidence type="ECO:0000256" key="10">
    <source>
        <dbReference type="ARBA" id="ARBA00048567"/>
    </source>
</evidence>
<keyword evidence="11" id="KW-0479">Metal-binding</keyword>
<dbReference type="CDD" id="cd00464">
    <property type="entry name" value="SK"/>
    <property type="match status" value="1"/>
</dbReference>
<comment type="pathway">
    <text evidence="1 11">Metabolic intermediate biosynthesis; chorismate biosynthesis; chorismate from D-erythrose 4-phosphate and phosphoenolpyruvate: step 5/7.</text>
</comment>
<dbReference type="InterPro" id="IPR031322">
    <property type="entry name" value="Shikimate/glucono_kinase"/>
</dbReference>
<comment type="caution">
    <text evidence="11">Lacks conserved residue(s) required for the propagation of feature annotation.</text>
</comment>
<keyword evidence="11" id="KW-0963">Cytoplasm</keyword>
<dbReference type="EC" id="2.7.1.71" evidence="3 11"/>
<dbReference type="SUPFAM" id="SSF52540">
    <property type="entry name" value="P-loop containing nucleoside triphosphate hydrolases"/>
    <property type="match status" value="1"/>
</dbReference>
<evidence type="ECO:0000256" key="7">
    <source>
        <dbReference type="ARBA" id="ARBA00022777"/>
    </source>
</evidence>
<dbReference type="GO" id="GO:0004765">
    <property type="term" value="F:shikimate kinase activity"/>
    <property type="evidence" value="ECO:0007669"/>
    <property type="project" value="UniProtKB-UniRule"/>
</dbReference>
<comment type="function">
    <text evidence="11">Catalyzes the specific phosphorylation of the 3-hydroxyl group of shikimic acid using ATP as a cosubstrate.</text>
</comment>
<keyword evidence="11" id="KW-0460">Magnesium</keyword>
<dbReference type="GO" id="GO:0009423">
    <property type="term" value="P:chorismate biosynthetic process"/>
    <property type="evidence" value="ECO:0007669"/>
    <property type="project" value="UniProtKB-UniRule"/>
</dbReference>
<dbReference type="UniPathway" id="UPA00053">
    <property type="reaction ID" value="UER00088"/>
</dbReference>
<dbReference type="GO" id="GO:0005829">
    <property type="term" value="C:cytosol"/>
    <property type="evidence" value="ECO:0007669"/>
    <property type="project" value="TreeGrafter"/>
</dbReference>
<keyword evidence="5 11" id="KW-0808">Transferase</keyword>
<dbReference type="PRINTS" id="PR01100">
    <property type="entry name" value="SHIKIMTKNASE"/>
</dbReference>
<evidence type="ECO:0000256" key="5">
    <source>
        <dbReference type="ARBA" id="ARBA00022679"/>
    </source>
</evidence>
<evidence type="ECO:0000256" key="3">
    <source>
        <dbReference type="ARBA" id="ARBA00012154"/>
    </source>
</evidence>
<dbReference type="STRING" id="626937.HMPREF3293_02167"/>
<dbReference type="GO" id="GO:0009073">
    <property type="term" value="P:aromatic amino acid family biosynthetic process"/>
    <property type="evidence" value="ECO:0007669"/>
    <property type="project" value="UniProtKB-KW"/>
</dbReference>
<dbReference type="PROSITE" id="PS01128">
    <property type="entry name" value="SHIKIMATE_KINASE"/>
    <property type="match status" value="1"/>
</dbReference>
<evidence type="ECO:0000256" key="2">
    <source>
        <dbReference type="ARBA" id="ARBA00006997"/>
    </source>
</evidence>
<dbReference type="OrthoDB" id="9800332at2"/>
<comment type="caution">
    <text evidence="12">The sequence shown here is derived from an EMBL/GenBank/DDBJ whole genome shotgun (WGS) entry which is preliminary data.</text>
</comment>
<dbReference type="PANTHER" id="PTHR21087:SF16">
    <property type="entry name" value="SHIKIMATE KINASE 1, CHLOROPLASTIC"/>
    <property type="match status" value="1"/>
</dbReference>
<dbReference type="PANTHER" id="PTHR21087">
    <property type="entry name" value="SHIKIMATE KINASE"/>
    <property type="match status" value="1"/>
</dbReference>
<gene>
    <name evidence="11" type="primary">aroK</name>
    <name evidence="12" type="ORF">HMPREF3293_02167</name>
</gene>
<keyword evidence="4 11" id="KW-0028">Amino-acid biosynthesis</keyword>
<feature type="binding site" evidence="11">
    <location>
        <position position="15"/>
    </location>
    <ligand>
        <name>Mg(2+)</name>
        <dbReference type="ChEBI" id="CHEBI:18420"/>
    </ligand>
</feature>
<dbReference type="Proteomes" id="UP000070366">
    <property type="component" value="Unassembled WGS sequence"/>
</dbReference>
<evidence type="ECO:0000313" key="13">
    <source>
        <dbReference type="Proteomes" id="UP000070366"/>
    </source>
</evidence>
<feature type="binding site" evidence="11">
    <location>
        <position position="134"/>
    </location>
    <ligand>
        <name>substrate</name>
    </ligand>
</feature>
<keyword evidence="6 11" id="KW-0547">Nucleotide-binding</keyword>
<feature type="binding site" evidence="11">
    <location>
        <position position="117"/>
    </location>
    <ligand>
        <name>ATP</name>
        <dbReference type="ChEBI" id="CHEBI:30616"/>
    </ligand>
</feature>
<feature type="binding site" evidence="11">
    <location>
        <position position="80"/>
    </location>
    <ligand>
        <name>substrate</name>
    </ligand>
</feature>
<evidence type="ECO:0000256" key="4">
    <source>
        <dbReference type="ARBA" id="ARBA00022605"/>
    </source>
</evidence>
<name>A0A136Q2K9_9FIRM</name>
<comment type="subunit">
    <text evidence="11">Monomer.</text>
</comment>
<evidence type="ECO:0000256" key="8">
    <source>
        <dbReference type="ARBA" id="ARBA00022840"/>
    </source>
</evidence>
<evidence type="ECO:0000256" key="1">
    <source>
        <dbReference type="ARBA" id="ARBA00004842"/>
    </source>
</evidence>
<dbReference type="InterPro" id="IPR027417">
    <property type="entry name" value="P-loop_NTPase"/>
</dbReference>
<dbReference type="GO" id="GO:0000287">
    <property type="term" value="F:magnesium ion binding"/>
    <property type="evidence" value="ECO:0007669"/>
    <property type="project" value="UniProtKB-UniRule"/>
</dbReference>
<dbReference type="GO" id="GO:0008652">
    <property type="term" value="P:amino acid biosynthetic process"/>
    <property type="evidence" value="ECO:0007669"/>
    <property type="project" value="UniProtKB-KW"/>
</dbReference>
<dbReference type="InterPro" id="IPR000623">
    <property type="entry name" value="Shikimate_kinase/TSH1"/>
</dbReference>
<evidence type="ECO:0000256" key="9">
    <source>
        <dbReference type="ARBA" id="ARBA00023141"/>
    </source>
</evidence>
<dbReference type="EMBL" id="LSZW01000063">
    <property type="protein sequence ID" value="KXK64919.1"/>
    <property type="molecule type" value="Genomic_DNA"/>
</dbReference>
<feature type="binding site" evidence="11">
    <location>
        <begin position="11"/>
        <end position="16"/>
    </location>
    <ligand>
        <name>ATP</name>
        <dbReference type="ChEBI" id="CHEBI:30616"/>
    </ligand>
</feature>
<dbReference type="Pfam" id="PF01202">
    <property type="entry name" value="SKI"/>
    <property type="match status" value="1"/>
</dbReference>
<protein>
    <recommendedName>
        <fullName evidence="3 11">Shikimate kinase</fullName>
        <shortName evidence="11">SK</shortName>
        <ecNumber evidence="3 11">2.7.1.71</ecNumber>
    </recommendedName>
</protein>
<proteinExistence type="inferred from homology"/>
<comment type="similarity">
    <text evidence="2 11">Belongs to the shikimate kinase family.</text>
</comment>
<evidence type="ECO:0000256" key="11">
    <source>
        <dbReference type="HAMAP-Rule" id="MF_00109"/>
    </source>
</evidence>
<accession>A0A136Q2K9</accession>
<dbReference type="RefSeq" id="WP_066518496.1">
    <property type="nucleotide sequence ID" value="NZ_CABMOF010000001.1"/>
</dbReference>
<feature type="binding site" evidence="11">
    <location>
        <position position="33"/>
    </location>
    <ligand>
        <name>substrate</name>
    </ligand>
</feature>
<keyword evidence="7 11" id="KW-0418">Kinase</keyword>
<dbReference type="GO" id="GO:0005524">
    <property type="term" value="F:ATP binding"/>
    <property type="evidence" value="ECO:0007669"/>
    <property type="project" value="UniProtKB-UniRule"/>
</dbReference>
<keyword evidence="9 11" id="KW-0057">Aromatic amino acid biosynthesis</keyword>
<dbReference type="InterPro" id="IPR023000">
    <property type="entry name" value="Shikimate_kinase_CS"/>
</dbReference>
<evidence type="ECO:0000256" key="6">
    <source>
        <dbReference type="ARBA" id="ARBA00022741"/>
    </source>
</evidence>
<comment type="catalytic activity">
    <reaction evidence="10 11">
        <text>shikimate + ATP = 3-phosphoshikimate + ADP + H(+)</text>
        <dbReference type="Rhea" id="RHEA:13121"/>
        <dbReference type="ChEBI" id="CHEBI:15378"/>
        <dbReference type="ChEBI" id="CHEBI:30616"/>
        <dbReference type="ChEBI" id="CHEBI:36208"/>
        <dbReference type="ChEBI" id="CHEBI:145989"/>
        <dbReference type="ChEBI" id="CHEBI:456216"/>
        <dbReference type="EC" id="2.7.1.71"/>
    </reaction>
</comment>
<dbReference type="KEGG" id="cmiu:B1H56_04465"/>
<comment type="cofactor">
    <cofactor evidence="11">
        <name>Mg(2+)</name>
        <dbReference type="ChEBI" id="CHEBI:18420"/>
    </cofactor>
    <text evidence="11">Binds 1 Mg(2+) ion per subunit.</text>
</comment>
<keyword evidence="8 11" id="KW-0067">ATP-binding</keyword>
<keyword evidence="13" id="KW-1185">Reference proteome</keyword>
<evidence type="ECO:0000313" key="12">
    <source>
        <dbReference type="EMBL" id="KXK64919.1"/>
    </source>
</evidence>
<organism evidence="12 13">
    <name type="scientific">Christensenella minuta</name>
    <dbReference type="NCBI Taxonomy" id="626937"/>
    <lineage>
        <taxon>Bacteria</taxon>
        <taxon>Bacillati</taxon>
        <taxon>Bacillota</taxon>
        <taxon>Clostridia</taxon>
        <taxon>Christensenellales</taxon>
        <taxon>Christensenellaceae</taxon>
        <taxon>Christensenella</taxon>
    </lineage>
</organism>
<dbReference type="Gene3D" id="3.40.50.300">
    <property type="entry name" value="P-loop containing nucleotide triphosphate hydrolases"/>
    <property type="match status" value="1"/>
</dbReference>